<accession>A0A239X4I3</accession>
<dbReference type="KEGG" id="saco:SAME_01378"/>
<dbReference type="SUPFAM" id="SSF53474">
    <property type="entry name" value="alpha/beta-Hydrolases"/>
    <property type="match status" value="2"/>
</dbReference>
<dbReference type="AlphaFoldDB" id="A0A239X4I3"/>
<gene>
    <name evidence="1" type="ORF">SAMEA4504048_01378</name>
</gene>
<reference evidence="1 2" key="1">
    <citation type="submission" date="2017-06" db="EMBL/GenBank/DDBJ databases">
        <authorList>
            <consortium name="Pathogen Informatics"/>
        </authorList>
    </citation>
    <scope>NUCLEOTIDE SEQUENCE [LARGE SCALE GENOMIC DNA]</scope>
    <source>
        <strain evidence="1 2">NCTC11291</strain>
    </source>
</reference>
<proteinExistence type="predicted"/>
<dbReference type="EMBL" id="LT906454">
    <property type="protein sequence ID" value="SNV41651.1"/>
    <property type="molecule type" value="Genomic_DNA"/>
</dbReference>
<evidence type="ECO:0000313" key="1">
    <source>
        <dbReference type="EMBL" id="SNV41651.1"/>
    </source>
</evidence>
<name>A0A239X4I3_STRAI</name>
<dbReference type="RefSeq" id="WP_095122889.1">
    <property type="nucleotide sequence ID" value="NZ_LT906454.1"/>
</dbReference>
<dbReference type="Gene3D" id="3.40.50.1820">
    <property type="entry name" value="alpha/beta hydrolase"/>
    <property type="match status" value="1"/>
</dbReference>
<dbReference type="OrthoDB" id="9769481at2"/>
<organism evidence="1 2">
    <name type="scientific">Streptococcus acidominimus</name>
    <dbReference type="NCBI Taxonomy" id="1326"/>
    <lineage>
        <taxon>Bacteria</taxon>
        <taxon>Bacillati</taxon>
        <taxon>Bacillota</taxon>
        <taxon>Bacilli</taxon>
        <taxon>Lactobacillales</taxon>
        <taxon>Streptococcaceae</taxon>
        <taxon>Streptococcus</taxon>
    </lineage>
</organism>
<evidence type="ECO:0000313" key="2">
    <source>
        <dbReference type="Proteomes" id="UP000215144"/>
    </source>
</evidence>
<dbReference type="InterPro" id="IPR029058">
    <property type="entry name" value="AB_hydrolase_fold"/>
</dbReference>
<protein>
    <submittedName>
        <fullName evidence="1">SuB1079 undefined product 1051177:1052352 reverse MW:44904</fullName>
    </submittedName>
</protein>
<sequence>METLIDYVLANGKITFDDKPLTLLDFALFNELGYLQLIEHLPNEWKKQDEICIHDLAPLFHESKQAIQFTFLNTKERIVLFEAFLRAKRYCHVTISHYVNDVNTEFERQFAAVVFSIPESKTHQIVFRGTDDSLIGWKEDFKLTYMREIPAQRAAVVYLRTILPILSGEVIVSGHSKGGNLAVYAAANMSEDMQNRLSLIYMLDAPGFRKVFLESSGYRRVSGKIVSIKPHESVVGVMLTSDRSPLIVASKDRGMAQHLLLNWGIDKETDSFLGLEQLSPMSQKLEKTFAIWNQRLSHYELKNLFDLLFDLLIEEGVSSLDDLSGKHPLELRKHLEVYRQLTPQQRRLFVKAFNLFILAYRSSKLPKVKADKELLRLPEFFNRQK</sequence>
<dbReference type="Proteomes" id="UP000215144">
    <property type="component" value="Chromosome 1"/>
</dbReference>
<dbReference type="Pfam" id="PF11187">
    <property type="entry name" value="Mbeg1-like"/>
    <property type="match status" value="1"/>
</dbReference>
<dbReference type="InterPro" id="IPR024499">
    <property type="entry name" value="Mbeg1-like"/>
</dbReference>